<evidence type="ECO:0000313" key="2">
    <source>
        <dbReference type="Proteomes" id="UP000308600"/>
    </source>
</evidence>
<keyword evidence="2" id="KW-1185">Reference proteome</keyword>
<dbReference type="EMBL" id="ML208259">
    <property type="protein sequence ID" value="TFK77395.1"/>
    <property type="molecule type" value="Genomic_DNA"/>
</dbReference>
<protein>
    <submittedName>
        <fullName evidence="1">Uncharacterized protein</fullName>
    </submittedName>
</protein>
<organism evidence="1 2">
    <name type="scientific">Pluteus cervinus</name>
    <dbReference type="NCBI Taxonomy" id="181527"/>
    <lineage>
        <taxon>Eukaryota</taxon>
        <taxon>Fungi</taxon>
        <taxon>Dikarya</taxon>
        <taxon>Basidiomycota</taxon>
        <taxon>Agaricomycotina</taxon>
        <taxon>Agaricomycetes</taxon>
        <taxon>Agaricomycetidae</taxon>
        <taxon>Agaricales</taxon>
        <taxon>Pluteineae</taxon>
        <taxon>Pluteaceae</taxon>
        <taxon>Pluteus</taxon>
    </lineage>
</organism>
<sequence>MAFLELPPEVHLSIFSYLDLPDLAVLSRLAPRLAQLAADPVLHQERLRVVTPSRVRHSLFATSSQGVPLRPTVGDLVHRGVIRGLGIERRWRMGQYFYSQHSIIQYEAGRRLSRQHTRDILSDHLKRRPEALGVLLKSFHGTYILPDVEFATAKISRSLLPTVRKLKWSLHCDQIAKKMRESSHGSQEGQETVNFGVWLEKRGRGVVQDTERVLLALCPGIRGVARRYEALARSI</sequence>
<dbReference type="Proteomes" id="UP000308600">
    <property type="component" value="Unassembled WGS sequence"/>
</dbReference>
<accession>A0ACD3BGR5</accession>
<proteinExistence type="predicted"/>
<gene>
    <name evidence="1" type="ORF">BDN72DRAFT_953835</name>
</gene>
<name>A0ACD3BGR5_9AGAR</name>
<reference evidence="1 2" key="1">
    <citation type="journal article" date="2019" name="Nat. Ecol. Evol.">
        <title>Megaphylogeny resolves global patterns of mushroom evolution.</title>
        <authorList>
            <person name="Varga T."/>
            <person name="Krizsan K."/>
            <person name="Foldi C."/>
            <person name="Dima B."/>
            <person name="Sanchez-Garcia M."/>
            <person name="Sanchez-Ramirez S."/>
            <person name="Szollosi G.J."/>
            <person name="Szarkandi J.G."/>
            <person name="Papp V."/>
            <person name="Albert L."/>
            <person name="Andreopoulos W."/>
            <person name="Angelini C."/>
            <person name="Antonin V."/>
            <person name="Barry K.W."/>
            <person name="Bougher N.L."/>
            <person name="Buchanan P."/>
            <person name="Buyck B."/>
            <person name="Bense V."/>
            <person name="Catcheside P."/>
            <person name="Chovatia M."/>
            <person name="Cooper J."/>
            <person name="Damon W."/>
            <person name="Desjardin D."/>
            <person name="Finy P."/>
            <person name="Geml J."/>
            <person name="Haridas S."/>
            <person name="Hughes K."/>
            <person name="Justo A."/>
            <person name="Karasinski D."/>
            <person name="Kautmanova I."/>
            <person name="Kiss B."/>
            <person name="Kocsube S."/>
            <person name="Kotiranta H."/>
            <person name="LaButti K.M."/>
            <person name="Lechner B.E."/>
            <person name="Liimatainen K."/>
            <person name="Lipzen A."/>
            <person name="Lukacs Z."/>
            <person name="Mihaltcheva S."/>
            <person name="Morgado L.N."/>
            <person name="Niskanen T."/>
            <person name="Noordeloos M.E."/>
            <person name="Ohm R.A."/>
            <person name="Ortiz-Santana B."/>
            <person name="Ovrebo C."/>
            <person name="Racz N."/>
            <person name="Riley R."/>
            <person name="Savchenko A."/>
            <person name="Shiryaev A."/>
            <person name="Soop K."/>
            <person name="Spirin V."/>
            <person name="Szebenyi C."/>
            <person name="Tomsovsky M."/>
            <person name="Tulloss R.E."/>
            <person name="Uehling J."/>
            <person name="Grigoriev I.V."/>
            <person name="Vagvolgyi C."/>
            <person name="Papp T."/>
            <person name="Martin F.M."/>
            <person name="Miettinen O."/>
            <person name="Hibbett D.S."/>
            <person name="Nagy L.G."/>
        </authorList>
    </citation>
    <scope>NUCLEOTIDE SEQUENCE [LARGE SCALE GENOMIC DNA]</scope>
    <source>
        <strain evidence="1 2">NL-1719</strain>
    </source>
</reference>
<evidence type="ECO:0000313" key="1">
    <source>
        <dbReference type="EMBL" id="TFK77395.1"/>
    </source>
</evidence>